<feature type="transmembrane region" description="Helical" evidence="1">
    <location>
        <begin position="29"/>
        <end position="54"/>
    </location>
</feature>
<feature type="chain" id="PRO_5019840587" evidence="2">
    <location>
        <begin position="20"/>
        <end position="116"/>
    </location>
</feature>
<dbReference type="Proteomes" id="UP000290289">
    <property type="component" value="Chromosome 17"/>
</dbReference>
<dbReference type="EMBL" id="RDQH01000343">
    <property type="protein sequence ID" value="RXH67327.1"/>
    <property type="molecule type" value="Genomic_DNA"/>
</dbReference>
<sequence length="116" mass="13626">MFLFFVFLGFVLLFHFCSPSAEITLYVPLLIFVHGRVVCYFGGDCIFFICAYFWRFSLGQYCLLLLMVAILENLCFLLKFFPSVMLFVIVRVFSSQFRCFVVVRLWLRLVGLALSR</sequence>
<name>A0A498HDE9_MALDO</name>
<keyword evidence="1" id="KW-0472">Membrane</keyword>
<reference evidence="3 4" key="1">
    <citation type="submission" date="2018-10" db="EMBL/GenBank/DDBJ databases">
        <title>A high-quality apple genome assembly.</title>
        <authorList>
            <person name="Hu J."/>
        </authorList>
    </citation>
    <scope>NUCLEOTIDE SEQUENCE [LARGE SCALE GENOMIC DNA]</scope>
    <source>
        <strain evidence="4">cv. HFTH1</strain>
        <tissue evidence="3">Young leaf</tissue>
    </source>
</reference>
<evidence type="ECO:0000313" key="4">
    <source>
        <dbReference type="Proteomes" id="UP000290289"/>
    </source>
</evidence>
<protein>
    <submittedName>
        <fullName evidence="3">Uncharacterized protein</fullName>
    </submittedName>
</protein>
<feature type="transmembrane region" description="Helical" evidence="1">
    <location>
        <begin position="61"/>
        <end position="81"/>
    </location>
</feature>
<evidence type="ECO:0000256" key="2">
    <source>
        <dbReference type="SAM" id="SignalP"/>
    </source>
</evidence>
<feature type="signal peptide" evidence="2">
    <location>
        <begin position="1"/>
        <end position="19"/>
    </location>
</feature>
<keyword evidence="1" id="KW-1133">Transmembrane helix</keyword>
<comment type="caution">
    <text evidence="3">The sequence shown here is derived from an EMBL/GenBank/DDBJ whole genome shotgun (WGS) entry which is preliminary data.</text>
</comment>
<gene>
    <name evidence="3" type="ORF">DVH24_027447</name>
</gene>
<organism evidence="3 4">
    <name type="scientific">Malus domestica</name>
    <name type="common">Apple</name>
    <name type="synonym">Pyrus malus</name>
    <dbReference type="NCBI Taxonomy" id="3750"/>
    <lineage>
        <taxon>Eukaryota</taxon>
        <taxon>Viridiplantae</taxon>
        <taxon>Streptophyta</taxon>
        <taxon>Embryophyta</taxon>
        <taxon>Tracheophyta</taxon>
        <taxon>Spermatophyta</taxon>
        <taxon>Magnoliopsida</taxon>
        <taxon>eudicotyledons</taxon>
        <taxon>Gunneridae</taxon>
        <taxon>Pentapetalae</taxon>
        <taxon>rosids</taxon>
        <taxon>fabids</taxon>
        <taxon>Rosales</taxon>
        <taxon>Rosaceae</taxon>
        <taxon>Amygdaloideae</taxon>
        <taxon>Maleae</taxon>
        <taxon>Malus</taxon>
    </lineage>
</organism>
<proteinExistence type="predicted"/>
<evidence type="ECO:0000313" key="3">
    <source>
        <dbReference type="EMBL" id="RXH67327.1"/>
    </source>
</evidence>
<dbReference type="AlphaFoldDB" id="A0A498HDE9"/>
<accession>A0A498HDE9</accession>
<keyword evidence="4" id="KW-1185">Reference proteome</keyword>
<keyword evidence="1" id="KW-0812">Transmembrane</keyword>
<evidence type="ECO:0000256" key="1">
    <source>
        <dbReference type="SAM" id="Phobius"/>
    </source>
</evidence>
<keyword evidence="2" id="KW-0732">Signal</keyword>